<protein>
    <submittedName>
        <fullName evidence="2">Uncharacterized protein</fullName>
    </submittedName>
</protein>
<dbReference type="SMART" id="SM00718">
    <property type="entry name" value="DM4_12"/>
    <property type="match status" value="1"/>
</dbReference>
<organism evidence="2 3">
    <name type="scientific">Pieris brassicae</name>
    <name type="common">White butterfly</name>
    <name type="synonym">Large white butterfly</name>
    <dbReference type="NCBI Taxonomy" id="7116"/>
    <lineage>
        <taxon>Eukaryota</taxon>
        <taxon>Metazoa</taxon>
        <taxon>Ecdysozoa</taxon>
        <taxon>Arthropoda</taxon>
        <taxon>Hexapoda</taxon>
        <taxon>Insecta</taxon>
        <taxon>Pterygota</taxon>
        <taxon>Neoptera</taxon>
        <taxon>Endopterygota</taxon>
        <taxon>Lepidoptera</taxon>
        <taxon>Glossata</taxon>
        <taxon>Ditrysia</taxon>
        <taxon>Papilionoidea</taxon>
        <taxon>Pieridae</taxon>
        <taxon>Pierinae</taxon>
        <taxon>Pieris</taxon>
    </lineage>
</organism>
<dbReference type="OrthoDB" id="6358587at2759"/>
<evidence type="ECO:0000313" key="3">
    <source>
        <dbReference type="Proteomes" id="UP001152562"/>
    </source>
</evidence>
<feature type="chain" id="PRO_5040407469" evidence="1">
    <location>
        <begin position="19"/>
        <end position="212"/>
    </location>
</feature>
<gene>
    <name evidence="2" type="ORF">PIBRA_LOCUS3867</name>
</gene>
<evidence type="ECO:0000256" key="1">
    <source>
        <dbReference type="SAM" id="SignalP"/>
    </source>
</evidence>
<dbReference type="PANTHER" id="PTHR21398:SF11">
    <property type="entry name" value="HDC15381-RELATED"/>
    <property type="match status" value="1"/>
</dbReference>
<dbReference type="Pfam" id="PF07841">
    <property type="entry name" value="DM4_12"/>
    <property type="match status" value="1"/>
</dbReference>
<keyword evidence="1" id="KW-0732">Signal</keyword>
<keyword evidence="3" id="KW-1185">Reference proteome</keyword>
<name>A0A9P0TCE9_PIEBR</name>
<comment type="caution">
    <text evidence="2">The sequence shown here is derived from an EMBL/GenBank/DDBJ whole genome shotgun (WGS) entry which is preliminary data.</text>
</comment>
<dbReference type="AlphaFoldDB" id="A0A9P0TCE9"/>
<sequence length="212" mass="24460">MKSYLLASFLILLHEVYAEDDFEESRIRRQVNSLPLVYPYGGTYKLVTGFSAPIPNSDNIPINFVVSFQYQYVQYANISELSRYYVIKEVSREERDADLVVRRDERLVFYQSAIDTLDSKGFNGEQCVYRALCEAAQHPVEDDGLFGEVIHILLTPDFGRTDFDEDPQWKEILEPYIDASVAGRQMYNCAFLYNKCPDGEGILEFISVLNEK</sequence>
<proteinExistence type="predicted"/>
<dbReference type="PANTHER" id="PTHR21398">
    <property type="entry name" value="AGAP007094-PA"/>
    <property type="match status" value="1"/>
</dbReference>
<accession>A0A9P0TCE9</accession>
<dbReference type="EMBL" id="CALOZG010000004">
    <property type="protein sequence ID" value="CAH4021313.1"/>
    <property type="molecule type" value="Genomic_DNA"/>
</dbReference>
<dbReference type="InterPro" id="IPR006631">
    <property type="entry name" value="DM4_12"/>
</dbReference>
<evidence type="ECO:0000313" key="2">
    <source>
        <dbReference type="EMBL" id="CAH4021313.1"/>
    </source>
</evidence>
<dbReference type="Proteomes" id="UP001152562">
    <property type="component" value="Unassembled WGS sequence"/>
</dbReference>
<reference evidence="2" key="1">
    <citation type="submission" date="2022-05" db="EMBL/GenBank/DDBJ databases">
        <authorList>
            <person name="Okamura Y."/>
        </authorList>
    </citation>
    <scope>NUCLEOTIDE SEQUENCE</scope>
</reference>
<feature type="signal peptide" evidence="1">
    <location>
        <begin position="1"/>
        <end position="18"/>
    </location>
</feature>